<dbReference type="OrthoDB" id="5292888at2"/>
<evidence type="ECO:0000259" key="3">
    <source>
        <dbReference type="PROSITE" id="PS51186"/>
    </source>
</evidence>
<dbReference type="Proteomes" id="UP000219522">
    <property type="component" value="Unassembled WGS sequence"/>
</dbReference>
<organism evidence="4 5">
    <name type="scientific">Caballeronia arationis</name>
    <dbReference type="NCBI Taxonomy" id="1777142"/>
    <lineage>
        <taxon>Bacteria</taxon>
        <taxon>Pseudomonadati</taxon>
        <taxon>Pseudomonadota</taxon>
        <taxon>Betaproteobacteria</taxon>
        <taxon>Burkholderiales</taxon>
        <taxon>Burkholderiaceae</taxon>
        <taxon>Caballeronia</taxon>
    </lineage>
</organism>
<dbReference type="Gene3D" id="3.40.630.30">
    <property type="match status" value="1"/>
</dbReference>
<sequence length="178" mass="19406">MPISKHTDNPASLRLRKAVRADAALIARMHAQSWAATYRGLLPDTFLDNEAPVERATHWKKRMEEIDAGEGIVWIAELDGEPIGFVCLVDPDVHGSVLVDNLHALPGFKGAGAGTAMLAAAQAWALERGARRLHLLVLEGNQAAIGFYESRGWRFSAREDDHMGGIDIVSLVYALALE</sequence>
<dbReference type="EMBL" id="OCSU01000002">
    <property type="protein sequence ID" value="SOE80925.1"/>
    <property type="molecule type" value="Genomic_DNA"/>
</dbReference>
<protein>
    <submittedName>
        <fullName evidence="4">Protein N-acetyltransferase, RimJ/RimL family</fullName>
    </submittedName>
</protein>
<evidence type="ECO:0000313" key="5">
    <source>
        <dbReference type="Proteomes" id="UP000219522"/>
    </source>
</evidence>
<dbReference type="Pfam" id="PF00583">
    <property type="entry name" value="Acetyltransf_1"/>
    <property type="match status" value="1"/>
</dbReference>
<dbReference type="SUPFAM" id="SSF55729">
    <property type="entry name" value="Acyl-CoA N-acyltransferases (Nat)"/>
    <property type="match status" value="1"/>
</dbReference>
<comment type="caution">
    <text evidence="4">The sequence shown here is derived from an EMBL/GenBank/DDBJ whole genome shotgun (WGS) entry which is preliminary data.</text>
</comment>
<dbReference type="InterPro" id="IPR050832">
    <property type="entry name" value="Bact_Acetyltransf"/>
</dbReference>
<keyword evidence="2" id="KW-0012">Acyltransferase</keyword>
<accession>A0A7Z7I7X2</accession>
<dbReference type="GO" id="GO:0016747">
    <property type="term" value="F:acyltransferase activity, transferring groups other than amino-acyl groups"/>
    <property type="evidence" value="ECO:0007669"/>
    <property type="project" value="InterPro"/>
</dbReference>
<dbReference type="RefSeq" id="WP_062640326.1">
    <property type="nucleotide sequence ID" value="NZ_FCOG02000080.1"/>
</dbReference>
<proteinExistence type="predicted"/>
<gene>
    <name evidence="4" type="ORF">SAMN05446927_4178</name>
</gene>
<feature type="domain" description="N-acetyltransferase" evidence="3">
    <location>
        <begin position="13"/>
        <end position="178"/>
    </location>
</feature>
<dbReference type="CDD" id="cd04301">
    <property type="entry name" value="NAT_SF"/>
    <property type="match status" value="1"/>
</dbReference>
<keyword evidence="5" id="KW-1185">Reference proteome</keyword>
<keyword evidence="1 4" id="KW-0808">Transferase</keyword>
<evidence type="ECO:0000313" key="4">
    <source>
        <dbReference type="EMBL" id="SOE80925.1"/>
    </source>
</evidence>
<dbReference type="InterPro" id="IPR016181">
    <property type="entry name" value="Acyl_CoA_acyltransferase"/>
</dbReference>
<dbReference type="PANTHER" id="PTHR43877">
    <property type="entry name" value="AMINOALKYLPHOSPHONATE N-ACETYLTRANSFERASE-RELATED-RELATED"/>
    <property type="match status" value="1"/>
</dbReference>
<reference evidence="4 5" key="1">
    <citation type="submission" date="2017-09" db="EMBL/GenBank/DDBJ databases">
        <authorList>
            <person name="Varghese N."/>
            <person name="Submissions S."/>
        </authorList>
    </citation>
    <scope>NUCLEOTIDE SEQUENCE [LARGE SCALE GENOMIC DNA]</scope>
    <source>
        <strain evidence="4 5">OK806</strain>
    </source>
</reference>
<dbReference type="InterPro" id="IPR000182">
    <property type="entry name" value="GNAT_dom"/>
</dbReference>
<evidence type="ECO:0000256" key="1">
    <source>
        <dbReference type="ARBA" id="ARBA00022679"/>
    </source>
</evidence>
<dbReference type="PROSITE" id="PS51186">
    <property type="entry name" value="GNAT"/>
    <property type="match status" value="1"/>
</dbReference>
<evidence type="ECO:0000256" key="2">
    <source>
        <dbReference type="ARBA" id="ARBA00023315"/>
    </source>
</evidence>
<name>A0A7Z7I7X2_9BURK</name>
<dbReference type="AlphaFoldDB" id="A0A7Z7I7X2"/>